<feature type="domain" description="OTU" evidence="2">
    <location>
        <begin position="170"/>
        <end position="329"/>
    </location>
</feature>
<dbReference type="CDD" id="cd22762">
    <property type="entry name" value="OTU_fungi_OTU2-like"/>
    <property type="match status" value="1"/>
</dbReference>
<sequence length="331" mass="36529">MESETLEQMQTRHRKEQRDLVGRITSKKKNATKKTRKGVNDECAELERQLKAKHEEEVASLSGGAAEEVQDEDTDEDEDRDETAGVTEKLRDTTIPAETPVEEKGQIPQGQQSQTQGQGKKRNRQKERMARRAAEVEAAAEKAQEEASSMTDHRGIEKTYMLKEFKAHDLEEKEIAPDGHCLFSAVADQLREKGIPLAADGGSGAAEEVSSSGDPTQKLPYKVVRRAAAEYMTAHPDDFAPFLEEGLEGYVRRIRDTAEWGGQLELAALASVYGVEIRVVQDGRTERIGPATAAGGGGGGGDEEKKEIWLAYYRHGYGLGEHYNSLRKTTA</sequence>
<dbReference type="Proteomes" id="UP001243989">
    <property type="component" value="Unassembled WGS sequence"/>
</dbReference>
<dbReference type="PANTHER" id="PTHR12419:SF10">
    <property type="entry name" value="DEUBIQUITINASE OTUD6B"/>
    <property type="match status" value="1"/>
</dbReference>
<evidence type="ECO:0000259" key="2">
    <source>
        <dbReference type="PROSITE" id="PS50802"/>
    </source>
</evidence>
<feature type="compositionally biased region" description="Basic and acidic residues" evidence="1">
    <location>
        <begin position="45"/>
        <end position="57"/>
    </location>
</feature>
<gene>
    <name evidence="3" type="ORF">BDP81DRAFT_365468</name>
</gene>
<protein>
    <recommendedName>
        <fullName evidence="2">OTU domain-containing protein</fullName>
    </recommendedName>
</protein>
<keyword evidence="4" id="KW-1185">Reference proteome</keyword>
<dbReference type="PANTHER" id="PTHR12419">
    <property type="entry name" value="OTU DOMAIN CONTAINING PROTEIN"/>
    <property type="match status" value="1"/>
</dbReference>
<reference evidence="3" key="1">
    <citation type="submission" date="2021-06" db="EMBL/GenBank/DDBJ databases">
        <title>Comparative genomics, transcriptomics and evolutionary studies reveal genomic signatures of adaptation to plant cell wall in hemibiotrophic fungi.</title>
        <authorList>
            <consortium name="DOE Joint Genome Institute"/>
            <person name="Baroncelli R."/>
            <person name="Diaz J.F."/>
            <person name="Benocci T."/>
            <person name="Peng M."/>
            <person name="Battaglia E."/>
            <person name="Haridas S."/>
            <person name="Andreopoulos W."/>
            <person name="Labutti K."/>
            <person name="Pangilinan J."/>
            <person name="Floch G.L."/>
            <person name="Makela M.R."/>
            <person name="Henrissat B."/>
            <person name="Grigoriev I.V."/>
            <person name="Crouch J.A."/>
            <person name="De Vries R.P."/>
            <person name="Sukno S.A."/>
            <person name="Thon M.R."/>
        </authorList>
    </citation>
    <scope>NUCLEOTIDE SEQUENCE</scope>
    <source>
        <strain evidence="3">CBS 102054</strain>
    </source>
</reference>
<feature type="compositionally biased region" description="Basic residues" evidence="1">
    <location>
        <begin position="25"/>
        <end position="37"/>
    </location>
</feature>
<proteinExistence type="predicted"/>
<dbReference type="GO" id="GO:0004843">
    <property type="term" value="F:cysteine-type deubiquitinase activity"/>
    <property type="evidence" value="ECO:0007669"/>
    <property type="project" value="TreeGrafter"/>
</dbReference>
<organism evidence="3 4">
    <name type="scientific">Colletotrichum phormii</name>
    <dbReference type="NCBI Taxonomy" id="359342"/>
    <lineage>
        <taxon>Eukaryota</taxon>
        <taxon>Fungi</taxon>
        <taxon>Dikarya</taxon>
        <taxon>Ascomycota</taxon>
        <taxon>Pezizomycotina</taxon>
        <taxon>Sordariomycetes</taxon>
        <taxon>Hypocreomycetidae</taxon>
        <taxon>Glomerellales</taxon>
        <taxon>Glomerellaceae</taxon>
        <taxon>Colletotrichum</taxon>
        <taxon>Colletotrichum acutatum species complex</taxon>
    </lineage>
</organism>
<dbReference type="InterPro" id="IPR050704">
    <property type="entry name" value="Peptidase_C85-like"/>
</dbReference>
<dbReference type="GO" id="GO:0016579">
    <property type="term" value="P:protein deubiquitination"/>
    <property type="evidence" value="ECO:0007669"/>
    <property type="project" value="TreeGrafter"/>
</dbReference>
<name>A0AAJ0EK03_9PEZI</name>
<comment type="caution">
    <text evidence="3">The sequence shown here is derived from an EMBL/GenBank/DDBJ whole genome shotgun (WGS) entry which is preliminary data.</text>
</comment>
<dbReference type="InterPro" id="IPR038765">
    <property type="entry name" value="Papain-like_cys_pep_sf"/>
</dbReference>
<dbReference type="SUPFAM" id="SSF54001">
    <property type="entry name" value="Cysteine proteinases"/>
    <property type="match status" value="1"/>
</dbReference>
<evidence type="ECO:0000313" key="4">
    <source>
        <dbReference type="Proteomes" id="UP001243989"/>
    </source>
</evidence>
<dbReference type="AlphaFoldDB" id="A0AAJ0EK03"/>
<evidence type="ECO:0000256" key="1">
    <source>
        <dbReference type="SAM" id="MobiDB-lite"/>
    </source>
</evidence>
<dbReference type="Pfam" id="PF02338">
    <property type="entry name" value="OTU"/>
    <property type="match status" value="1"/>
</dbReference>
<accession>A0AAJ0EK03</accession>
<dbReference type="Gene3D" id="3.90.70.80">
    <property type="match status" value="1"/>
</dbReference>
<dbReference type="RefSeq" id="XP_060450690.1">
    <property type="nucleotide sequence ID" value="XM_060586511.1"/>
</dbReference>
<evidence type="ECO:0000313" key="3">
    <source>
        <dbReference type="EMBL" id="KAK1654646.1"/>
    </source>
</evidence>
<dbReference type="PROSITE" id="PS50802">
    <property type="entry name" value="OTU"/>
    <property type="match status" value="1"/>
</dbReference>
<dbReference type="EMBL" id="JAHMHQ010000002">
    <property type="protein sequence ID" value="KAK1654646.1"/>
    <property type="molecule type" value="Genomic_DNA"/>
</dbReference>
<dbReference type="InterPro" id="IPR003323">
    <property type="entry name" value="OTU_dom"/>
</dbReference>
<feature type="compositionally biased region" description="Low complexity" evidence="1">
    <location>
        <begin position="106"/>
        <end position="118"/>
    </location>
</feature>
<feature type="compositionally biased region" description="Basic and acidic residues" evidence="1">
    <location>
        <begin position="126"/>
        <end position="151"/>
    </location>
</feature>
<dbReference type="InterPro" id="IPR049771">
    <property type="entry name" value="OTU2-like_OTU"/>
</dbReference>
<feature type="region of interest" description="Disordered" evidence="1">
    <location>
        <begin position="1"/>
        <end position="151"/>
    </location>
</feature>
<dbReference type="GeneID" id="85471373"/>
<feature type="compositionally biased region" description="Acidic residues" evidence="1">
    <location>
        <begin position="68"/>
        <end position="81"/>
    </location>
</feature>